<evidence type="ECO:0000259" key="2">
    <source>
        <dbReference type="Pfam" id="PF18198"/>
    </source>
</evidence>
<dbReference type="GO" id="GO:0045505">
    <property type="term" value="F:dynein intermediate chain binding"/>
    <property type="evidence" value="ECO:0007669"/>
    <property type="project" value="InterPro"/>
</dbReference>
<dbReference type="STRING" id="10195.A0A3M7RHW3"/>
<reference evidence="3 4" key="1">
    <citation type="journal article" date="2018" name="Sci. Rep.">
        <title>Genomic signatures of local adaptation to the degree of environmental predictability in rotifers.</title>
        <authorList>
            <person name="Franch-Gras L."/>
            <person name="Hahn C."/>
            <person name="Garcia-Roger E.M."/>
            <person name="Carmona M.J."/>
            <person name="Serra M."/>
            <person name="Gomez A."/>
        </authorList>
    </citation>
    <scope>NUCLEOTIDE SEQUENCE [LARGE SCALE GENOMIC DNA]</scope>
    <source>
        <strain evidence="3">HYR1</strain>
    </source>
</reference>
<keyword evidence="4" id="KW-1185">Reference proteome</keyword>
<dbReference type="EC" id="3.6.1.15" evidence="3"/>
<dbReference type="Proteomes" id="UP000276133">
    <property type="component" value="Unassembled WGS sequence"/>
</dbReference>
<dbReference type="AlphaFoldDB" id="A0A3M7RHW3"/>
<dbReference type="Gene3D" id="1.10.8.720">
    <property type="entry name" value="Region D6 of dynein motor"/>
    <property type="match status" value="1"/>
</dbReference>
<evidence type="ECO:0000256" key="1">
    <source>
        <dbReference type="SAM" id="Phobius"/>
    </source>
</evidence>
<dbReference type="PANTHER" id="PTHR22878">
    <property type="entry name" value="DYNEIN HEAVY CHAIN 6, AXONEMAL-LIKE-RELATED"/>
    <property type="match status" value="1"/>
</dbReference>
<dbReference type="Pfam" id="PF18198">
    <property type="entry name" value="AAA_lid_11"/>
    <property type="match status" value="1"/>
</dbReference>
<dbReference type="GO" id="GO:0017111">
    <property type="term" value="F:ribonucleoside triphosphate phosphatase activity"/>
    <property type="evidence" value="ECO:0007669"/>
    <property type="project" value="UniProtKB-EC"/>
</dbReference>
<protein>
    <submittedName>
        <fullName evidence="3">Dynein heavy chain axonemal</fullName>
        <ecNumber evidence="3">3.6.1.15</ecNumber>
    </submittedName>
</protein>
<dbReference type="OrthoDB" id="10251809at2759"/>
<dbReference type="InterPro" id="IPR041658">
    <property type="entry name" value="AAA_lid_11"/>
</dbReference>
<organism evidence="3 4">
    <name type="scientific">Brachionus plicatilis</name>
    <name type="common">Marine rotifer</name>
    <name type="synonym">Brachionus muelleri</name>
    <dbReference type="NCBI Taxonomy" id="10195"/>
    <lineage>
        <taxon>Eukaryota</taxon>
        <taxon>Metazoa</taxon>
        <taxon>Spiralia</taxon>
        <taxon>Gnathifera</taxon>
        <taxon>Rotifera</taxon>
        <taxon>Eurotatoria</taxon>
        <taxon>Monogononta</taxon>
        <taxon>Pseudotrocha</taxon>
        <taxon>Ploima</taxon>
        <taxon>Brachionidae</taxon>
        <taxon>Brachionus</taxon>
    </lineage>
</organism>
<accession>A0A3M7RHW3</accession>
<dbReference type="GO" id="GO:0030286">
    <property type="term" value="C:dynein complex"/>
    <property type="evidence" value="ECO:0007669"/>
    <property type="project" value="InterPro"/>
</dbReference>
<proteinExistence type="predicted"/>
<gene>
    <name evidence="3" type="ORF">BpHYR1_019289</name>
</gene>
<keyword evidence="1" id="KW-0472">Membrane</keyword>
<sequence length="236" mass="27330">MLHSTGVDCLLNAFFAANLAASDDSTGTKAISLFIFFISPLLFSLCFFHVVVEERKKFGPLGWNIPYEFNESDLHISMRQLNFYMDSYEKVQFDALTYLTGECNYGGRVTDVHDRRLINSLLNVFYCENVIDNENYSYFGLDKYHVPKEYTYDAFIDYIRSLPIITPPEAFGLGSNAELTRNFQETQQLFDGVLLTLPRDNPTSRNSNQEFIDEIIKDILKRLPKEFDIRSIQMKL</sequence>
<keyword evidence="1" id="KW-1133">Transmembrane helix</keyword>
<dbReference type="PANTHER" id="PTHR22878:SF71">
    <property type="entry name" value="DYNEIN, AXONEMAL, HEAVY CHAIN 3"/>
    <property type="match status" value="1"/>
</dbReference>
<name>A0A3M7RHW3_BRAPC</name>
<comment type="caution">
    <text evidence="3">The sequence shown here is derived from an EMBL/GenBank/DDBJ whole genome shotgun (WGS) entry which is preliminary data.</text>
</comment>
<feature type="transmembrane region" description="Helical" evidence="1">
    <location>
        <begin position="30"/>
        <end position="52"/>
    </location>
</feature>
<dbReference type="InterPro" id="IPR026983">
    <property type="entry name" value="DHC"/>
</dbReference>
<dbReference type="EMBL" id="REGN01003386">
    <property type="protein sequence ID" value="RNA22875.1"/>
    <property type="molecule type" value="Genomic_DNA"/>
</dbReference>
<keyword evidence="3" id="KW-0378">Hydrolase</keyword>
<evidence type="ECO:0000313" key="3">
    <source>
        <dbReference type="EMBL" id="RNA22875.1"/>
    </source>
</evidence>
<evidence type="ECO:0000313" key="4">
    <source>
        <dbReference type="Proteomes" id="UP000276133"/>
    </source>
</evidence>
<keyword evidence="1" id="KW-0812">Transmembrane</keyword>
<feature type="domain" description="Dynein heavy chain AAA lid" evidence="2">
    <location>
        <begin position="40"/>
        <end position="177"/>
    </location>
</feature>
<dbReference type="GO" id="GO:0007018">
    <property type="term" value="P:microtubule-based movement"/>
    <property type="evidence" value="ECO:0007669"/>
    <property type="project" value="InterPro"/>
</dbReference>
<dbReference type="InterPro" id="IPR042219">
    <property type="entry name" value="AAA_lid_11_sf"/>
</dbReference>
<dbReference type="FunFam" id="1.10.8.720:FF:000001">
    <property type="entry name" value="dynein heavy chain 7, axonemal"/>
    <property type="match status" value="1"/>
</dbReference>
<dbReference type="GO" id="GO:0051959">
    <property type="term" value="F:dynein light intermediate chain binding"/>
    <property type="evidence" value="ECO:0007669"/>
    <property type="project" value="InterPro"/>
</dbReference>